<dbReference type="PROSITE" id="PS50994">
    <property type="entry name" value="INTEGRASE"/>
    <property type="match status" value="1"/>
</dbReference>
<dbReference type="Pfam" id="PF13276">
    <property type="entry name" value="HTH_21"/>
    <property type="match status" value="1"/>
</dbReference>
<accession>A0A1H9PPT5</accession>
<dbReference type="Pfam" id="PF13333">
    <property type="entry name" value="rve_2"/>
    <property type="match status" value="1"/>
</dbReference>
<dbReference type="Proteomes" id="UP000199021">
    <property type="component" value="Unassembled WGS sequence"/>
</dbReference>
<dbReference type="InterPro" id="IPR001584">
    <property type="entry name" value="Integrase_cat-core"/>
</dbReference>
<dbReference type="RefSeq" id="WP_090173629.1">
    <property type="nucleotide sequence ID" value="NZ_FOFB01000068.1"/>
</dbReference>
<protein>
    <submittedName>
        <fullName evidence="2">Transposase InsO and inactivated derivatives</fullName>
    </submittedName>
</protein>
<dbReference type="SUPFAM" id="SSF53098">
    <property type="entry name" value="Ribonuclease H-like"/>
    <property type="match status" value="1"/>
</dbReference>
<keyword evidence="3" id="KW-1185">Reference proteome</keyword>
<name>A0A1H9PPT5_9BACT</name>
<dbReference type="STRING" id="478744.SAMN05444359_1682"/>
<feature type="domain" description="Integrase catalytic" evidence="1">
    <location>
        <begin position="116"/>
        <end position="280"/>
    </location>
</feature>
<organism evidence="2 3">
    <name type="scientific">Neolewinella agarilytica</name>
    <dbReference type="NCBI Taxonomy" id="478744"/>
    <lineage>
        <taxon>Bacteria</taxon>
        <taxon>Pseudomonadati</taxon>
        <taxon>Bacteroidota</taxon>
        <taxon>Saprospiria</taxon>
        <taxon>Saprospirales</taxon>
        <taxon>Lewinellaceae</taxon>
        <taxon>Neolewinella</taxon>
    </lineage>
</organism>
<dbReference type="Pfam" id="PF00665">
    <property type="entry name" value="rve"/>
    <property type="match status" value="1"/>
</dbReference>
<dbReference type="InParanoid" id="A0A1H9PPT5"/>
<dbReference type="GO" id="GO:0003676">
    <property type="term" value="F:nucleic acid binding"/>
    <property type="evidence" value="ECO:0007669"/>
    <property type="project" value="InterPro"/>
</dbReference>
<dbReference type="PANTHER" id="PTHR46889:SF4">
    <property type="entry name" value="TRANSPOSASE INSO FOR INSERTION SEQUENCE ELEMENT IS911B-RELATED"/>
    <property type="match status" value="1"/>
</dbReference>
<dbReference type="InterPro" id="IPR012337">
    <property type="entry name" value="RNaseH-like_sf"/>
</dbReference>
<dbReference type="InterPro" id="IPR048020">
    <property type="entry name" value="Transpos_IS3"/>
</dbReference>
<dbReference type="GO" id="GO:0015074">
    <property type="term" value="P:DNA integration"/>
    <property type="evidence" value="ECO:0007669"/>
    <property type="project" value="InterPro"/>
</dbReference>
<dbReference type="InterPro" id="IPR036397">
    <property type="entry name" value="RNaseH_sf"/>
</dbReference>
<evidence type="ECO:0000313" key="3">
    <source>
        <dbReference type="Proteomes" id="UP000199021"/>
    </source>
</evidence>
<dbReference type="PANTHER" id="PTHR46889">
    <property type="entry name" value="TRANSPOSASE INSF FOR INSERTION SEQUENCE IS3B-RELATED"/>
    <property type="match status" value="1"/>
</dbReference>
<dbReference type="InterPro" id="IPR025948">
    <property type="entry name" value="HTH-like_dom"/>
</dbReference>
<dbReference type="InterPro" id="IPR050900">
    <property type="entry name" value="Transposase_IS3/IS150/IS904"/>
</dbReference>
<gene>
    <name evidence="2" type="ORF">SAMN05444359_1682</name>
</gene>
<evidence type="ECO:0000259" key="1">
    <source>
        <dbReference type="PROSITE" id="PS50994"/>
    </source>
</evidence>
<dbReference type="AlphaFoldDB" id="A0A1H9PPT5"/>
<dbReference type="NCBIfam" id="NF033516">
    <property type="entry name" value="transpos_IS3"/>
    <property type="match status" value="1"/>
</dbReference>
<evidence type="ECO:0000313" key="2">
    <source>
        <dbReference type="EMBL" id="SER49789.1"/>
    </source>
</evidence>
<sequence>MKDYAHEFPVLKMSIVLGVSRSGYYNWLQRGAPSTYVEDALDRAILVSFEASHQTYGSPRVTQDLINQGVKTSEPTVARRMNRLGISPKRSKRWVRTTQSDDDNPVADNVLNRDFEAELPATKWVSDISYFEVNRRWFYLTIILDLADRAIVGWVISDDMTAENTTVAALQKAVANRKPKEELIFHSDRGVQYTCGRMREEISAIGAVQSMSRKGNCWDNAVAESFFKTIKTECIDRHEFKNKHHAWCTIFEYIEGWYNTKRLHTTLKGLTVRQAYEAKMKSNPAA</sequence>
<proteinExistence type="predicted"/>
<reference evidence="3" key="1">
    <citation type="submission" date="2016-10" db="EMBL/GenBank/DDBJ databases">
        <authorList>
            <person name="Varghese N."/>
            <person name="Submissions S."/>
        </authorList>
    </citation>
    <scope>NUCLEOTIDE SEQUENCE [LARGE SCALE GENOMIC DNA]</scope>
    <source>
        <strain evidence="3">DSM 24740</strain>
    </source>
</reference>
<dbReference type="EMBL" id="FOFB01000068">
    <property type="protein sequence ID" value="SER49789.1"/>
    <property type="molecule type" value="Genomic_DNA"/>
</dbReference>
<dbReference type="Gene3D" id="3.30.420.10">
    <property type="entry name" value="Ribonuclease H-like superfamily/Ribonuclease H"/>
    <property type="match status" value="1"/>
</dbReference>